<evidence type="ECO:0000313" key="2">
    <source>
        <dbReference type="EnsemblMetazoa" id="GPPI014046-PA"/>
    </source>
</evidence>
<name>A0A1B0AZQ2_9MUSC</name>
<sequence length="227" mass="24197">MTNPSISSLTTKTTATTTDTYSSTDSIGITVTTFTTTSTHVNKNNEYLLPTSMPVSTASTSARNNKNNSIPLLFDNNDDDVELCRSCGKTNTELYDLFNTAKTTTSTAGTATSANTANTTNAKISPFNTSSTTCYSHLDAQSIALDNPSSAISTSGSSSTSGNNIGFDSVTATAKATAKGQSNMENILQEMHIWQLQKTCVPRVLCFEYLKPLESAKILSPYKSSDQ</sequence>
<dbReference type="Proteomes" id="UP000092460">
    <property type="component" value="Unassembled WGS sequence"/>
</dbReference>
<reference evidence="2" key="2">
    <citation type="submission" date="2020-05" db="UniProtKB">
        <authorList>
            <consortium name="EnsemblMetazoa"/>
        </authorList>
    </citation>
    <scope>IDENTIFICATION</scope>
    <source>
        <strain evidence="2">IAEA</strain>
    </source>
</reference>
<dbReference type="AlphaFoldDB" id="A0A1B0AZQ2"/>
<protein>
    <submittedName>
        <fullName evidence="2">Uncharacterized protein</fullName>
    </submittedName>
</protein>
<keyword evidence="3" id="KW-1185">Reference proteome</keyword>
<dbReference type="EMBL" id="JXJN01006427">
    <property type="status" value="NOT_ANNOTATED_CDS"/>
    <property type="molecule type" value="Genomic_DNA"/>
</dbReference>
<dbReference type="VEuPathDB" id="VectorBase:GPPI014046"/>
<evidence type="ECO:0000256" key="1">
    <source>
        <dbReference type="SAM" id="MobiDB-lite"/>
    </source>
</evidence>
<organism evidence="2 3">
    <name type="scientific">Glossina palpalis gambiensis</name>
    <dbReference type="NCBI Taxonomy" id="67801"/>
    <lineage>
        <taxon>Eukaryota</taxon>
        <taxon>Metazoa</taxon>
        <taxon>Ecdysozoa</taxon>
        <taxon>Arthropoda</taxon>
        <taxon>Hexapoda</taxon>
        <taxon>Insecta</taxon>
        <taxon>Pterygota</taxon>
        <taxon>Neoptera</taxon>
        <taxon>Endopterygota</taxon>
        <taxon>Diptera</taxon>
        <taxon>Brachycera</taxon>
        <taxon>Muscomorpha</taxon>
        <taxon>Hippoboscoidea</taxon>
        <taxon>Glossinidae</taxon>
        <taxon>Glossina</taxon>
    </lineage>
</organism>
<evidence type="ECO:0000313" key="3">
    <source>
        <dbReference type="Proteomes" id="UP000092460"/>
    </source>
</evidence>
<proteinExistence type="predicted"/>
<dbReference type="EnsemblMetazoa" id="GPPI014046-RA">
    <property type="protein sequence ID" value="GPPI014046-PA"/>
    <property type="gene ID" value="GPPI014046"/>
</dbReference>
<accession>A0A1B0AZQ2</accession>
<feature type="region of interest" description="Disordered" evidence="1">
    <location>
        <begin position="1"/>
        <end position="20"/>
    </location>
</feature>
<reference evidence="3" key="1">
    <citation type="submission" date="2015-01" db="EMBL/GenBank/DDBJ databases">
        <authorList>
            <person name="Aksoy S."/>
            <person name="Warren W."/>
            <person name="Wilson R.K."/>
        </authorList>
    </citation>
    <scope>NUCLEOTIDE SEQUENCE [LARGE SCALE GENOMIC DNA]</scope>
    <source>
        <strain evidence="3">IAEA</strain>
    </source>
</reference>